<proteinExistence type="predicted"/>
<organism evidence="5 6">
    <name type="scientific">Volvox africanus</name>
    <dbReference type="NCBI Taxonomy" id="51714"/>
    <lineage>
        <taxon>Eukaryota</taxon>
        <taxon>Viridiplantae</taxon>
        <taxon>Chlorophyta</taxon>
        <taxon>core chlorophytes</taxon>
        <taxon>Chlorophyceae</taxon>
        <taxon>CS clade</taxon>
        <taxon>Chlamydomonadales</taxon>
        <taxon>Volvocaceae</taxon>
        <taxon>Volvox</taxon>
    </lineage>
</organism>
<feature type="compositionally biased region" description="Low complexity" evidence="4">
    <location>
        <begin position="360"/>
        <end position="371"/>
    </location>
</feature>
<dbReference type="Proteomes" id="UP000747399">
    <property type="component" value="Unassembled WGS sequence"/>
</dbReference>
<dbReference type="SUPFAM" id="SSF54171">
    <property type="entry name" value="DNA-binding domain"/>
    <property type="match status" value="1"/>
</dbReference>
<feature type="region of interest" description="Disordered" evidence="4">
    <location>
        <begin position="174"/>
        <end position="278"/>
    </location>
</feature>
<dbReference type="GO" id="GO:0005634">
    <property type="term" value="C:nucleus"/>
    <property type="evidence" value="ECO:0007669"/>
    <property type="project" value="UniProtKB-SubCell"/>
</dbReference>
<accession>A0A8J4B8A0</accession>
<keyword evidence="2" id="KW-0805">Transcription regulation</keyword>
<keyword evidence="6" id="KW-1185">Reference proteome</keyword>
<sequence>PMSKPFPAALAQRRRTARAVTSPDQPRSAAASGDESGLGIVGASDGSSGGGCAGNGGASGGAVGSSSPHYMDPTEIGLPEGWRCWWKMRAGGKEAGRRKDFRYQSPDGRRFISLLGAREHAAVLTAARSLTAAGSNATVMTATVAADAGNTVAPTASTTIGSSRVLGRPNRTLNALDGNGNRAESDPPVALQPKQQLQPLSRGIRSGHVRGGSGLRGTKGAAANGDRLRKPPISHVYDVVHDDNGVEREDEQQENRGGGGGGGGGGGSGGKVGKHGTNDAQDAALLHDENTAKGQAVSVVPVAEASNRGRFRSHSLVHETRNGEHLRVCQDSQAHHHSHHHALVKSGPAAAAIQSPPGPQQRQRQEPTTQQLKVRWSGKGELVAPPPNGLDALAAAAAELGREERRAERRERRAIVLEAPSSAEPSPPAPPVLRSAT</sequence>
<feature type="compositionally biased region" description="Basic and acidic residues" evidence="4">
    <location>
        <begin position="401"/>
        <end position="415"/>
    </location>
</feature>
<protein>
    <recommendedName>
        <fullName evidence="7">MBD domain-containing protein</fullName>
    </recommendedName>
</protein>
<feature type="non-terminal residue" evidence="5">
    <location>
        <position position="1"/>
    </location>
</feature>
<name>A0A8J4B8A0_9CHLO</name>
<feature type="region of interest" description="Disordered" evidence="4">
    <location>
        <begin position="332"/>
        <end position="371"/>
    </location>
</feature>
<feature type="region of interest" description="Disordered" evidence="4">
    <location>
        <begin position="401"/>
        <end position="437"/>
    </location>
</feature>
<evidence type="ECO:0000256" key="3">
    <source>
        <dbReference type="ARBA" id="ARBA00023163"/>
    </source>
</evidence>
<dbReference type="Gene3D" id="3.30.890.10">
    <property type="entry name" value="Methyl-cpg-binding Protein 2, Chain A"/>
    <property type="match status" value="1"/>
</dbReference>
<comment type="subcellular location">
    <subcellularLocation>
        <location evidence="1">Nucleus</location>
    </subcellularLocation>
</comment>
<comment type="caution">
    <text evidence="5">The sequence shown here is derived from an EMBL/GenBank/DDBJ whole genome shotgun (WGS) entry which is preliminary data.</text>
</comment>
<dbReference type="InterPro" id="IPR016177">
    <property type="entry name" value="DNA-bd_dom_sf"/>
</dbReference>
<dbReference type="AlphaFoldDB" id="A0A8J4B8A0"/>
<evidence type="ECO:0008006" key="7">
    <source>
        <dbReference type="Google" id="ProtNLM"/>
    </source>
</evidence>
<evidence type="ECO:0000313" key="5">
    <source>
        <dbReference type="EMBL" id="GIL56381.1"/>
    </source>
</evidence>
<evidence type="ECO:0000256" key="4">
    <source>
        <dbReference type="SAM" id="MobiDB-lite"/>
    </source>
</evidence>
<reference evidence="5" key="1">
    <citation type="journal article" date="2021" name="Proc. Natl. Acad. Sci. U.S.A.">
        <title>Three genomes in the algal genus Volvox reveal the fate of a haploid sex-determining region after a transition to homothallism.</title>
        <authorList>
            <person name="Yamamoto K."/>
            <person name="Hamaji T."/>
            <person name="Kawai-Toyooka H."/>
            <person name="Matsuzaki R."/>
            <person name="Takahashi F."/>
            <person name="Nishimura Y."/>
            <person name="Kawachi M."/>
            <person name="Noguchi H."/>
            <person name="Minakuchi Y."/>
            <person name="Umen J.G."/>
            <person name="Toyoda A."/>
            <person name="Nozaki H."/>
        </authorList>
    </citation>
    <scope>NUCLEOTIDE SEQUENCE</scope>
    <source>
        <strain evidence="5">NIES-3780</strain>
    </source>
</reference>
<dbReference type="GO" id="GO:0003677">
    <property type="term" value="F:DNA binding"/>
    <property type="evidence" value="ECO:0007669"/>
    <property type="project" value="InterPro"/>
</dbReference>
<feature type="region of interest" description="Disordered" evidence="4">
    <location>
        <begin position="1"/>
        <end position="48"/>
    </location>
</feature>
<gene>
    <name evidence="5" type="ORF">Vafri_11750</name>
</gene>
<evidence type="ECO:0000256" key="2">
    <source>
        <dbReference type="ARBA" id="ARBA00023015"/>
    </source>
</evidence>
<evidence type="ECO:0000313" key="6">
    <source>
        <dbReference type="Proteomes" id="UP000747399"/>
    </source>
</evidence>
<feature type="compositionally biased region" description="Basic and acidic residues" evidence="4">
    <location>
        <begin position="238"/>
        <end position="247"/>
    </location>
</feature>
<feature type="compositionally biased region" description="Gly residues" evidence="4">
    <location>
        <begin position="256"/>
        <end position="271"/>
    </location>
</feature>
<keyword evidence="3" id="KW-0804">Transcription</keyword>
<feature type="non-terminal residue" evidence="5">
    <location>
        <position position="437"/>
    </location>
</feature>
<evidence type="ECO:0000256" key="1">
    <source>
        <dbReference type="ARBA" id="ARBA00004123"/>
    </source>
</evidence>
<dbReference type="EMBL" id="BNCO01000024">
    <property type="protein sequence ID" value="GIL56381.1"/>
    <property type="molecule type" value="Genomic_DNA"/>
</dbReference>